<proteinExistence type="predicted"/>
<evidence type="ECO:0000313" key="2">
    <source>
        <dbReference type="Proteomes" id="UP000807306"/>
    </source>
</evidence>
<gene>
    <name evidence="1" type="ORF">CPB83DRAFT_161606</name>
</gene>
<evidence type="ECO:0000313" key="1">
    <source>
        <dbReference type="EMBL" id="KAF9530818.1"/>
    </source>
</evidence>
<dbReference type="Proteomes" id="UP000807306">
    <property type="component" value="Unassembled WGS sequence"/>
</dbReference>
<name>A0A9P6EL26_9AGAR</name>
<keyword evidence="2" id="KW-1185">Reference proteome</keyword>
<dbReference type="AlphaFoldDB" id="A0A9P6EL26"/>
<sequence length="92" mass="10303">MLRACDADSACSLSLHDHRPDGSWTTCAVSSCSPCGLCTTPVVVFDRFIELKTLTTTLTFQRRHTRQRTRQRNPLALLVVSTRMPQIKARVA</sequence>
<dbReference type="PROSITE" id="PS51257">
    <property type="entry name" value="PROKAR_LIPOPROTEIN"/>
    <property type="match status" value="1"/>
</dbReference>
<organism evidence="1 2">
    <name type="scientific">Crepidotus variabilis</name>
    <dbReference type="NCBI Taxonomy" id="179855"/>
    <lineage>
        <taxon>Eukaryota</taxon>
        <taxon>Fungi</taxon>
        <taxon>Dikarya</taxon>
        <taxon>Basidiomycota</taxon>
        <taxon>Agaricomycotina</taxon>
        <taxon>Agaricomycetes</taxon>
        <taxon>Agaricomycetidae</taxon>
        <taxon>Agaricales</taxon>
        <taxon>Agaricineae</taxon>
        <taxon>Crepidotaceae</taxon>
        <taxon>Crepidotus</taxon>
    </lineage>
</organism>
<reference evidence="1" key="1">
    <citation type="submission" date="2020-11" db="EMBL/GenBank/DDBJ databases">
        <authorList>
            <consortium name="DOE Joint Genome Institute"/>
            <person name="Ahrendt S."/>
            <person name="Riley R."/>
            <person name="Andreopoulos W."/>
            <person name="Labutti K."/>
            <person name="Pangilinan J."/>
            <person name="Ruiz-Duenas F.J."/>
            <person name="Barrasa J.M."/>
            <person name="Sanchez-Garcia M."/>
            <person name="Camarero S."/>
            <person name="Miyauchi S."/>
            <person name="Serrano A."/>
            <person name="Linde D."/>
            <person name="Babiker R."/>
            <person name="Drula E."/>
            <person name="Ayuso-Fernandez I."/>
            <person name="Pacheco R."/>
            <person name="Padilla G."/>
            <person name="Ferreira P."/>
            <person name="Barriuso J."/>
            <person name="Kellner H."/>
            <person name="Castanera R."/>
            <person name="Alfaro M."/>
            <person name="Ramirez L."/>
            <person name="Pisabarro A.G."/>
            <person name="Kuo A."/>
            <person name="Tritt A."/>
            <person name="Lipzen A."/>
            <person name="He G."/>
            <person name="Yan M."/>
            <person name="Ng V."/>
            <person name="Cullen D."/>
            <person name="Martin F."/>
            <person name="Rosso M.-N."/>
            <person name="Henrissat B."/>
            <person name="Hibbett D."/>
            <person name="Martinez A.T."/>
            <person name="Grigoriev I.V."/>
        </authorList>
    </citation>
    <scope>NUCLEOTIDE SEQUENCE</scope>
    <source>
        <strain evidence="1">CBS 506.95</strain>
    </source>
</reference>
<comment type="caution">
    <text evidence="1">The sequence shown here is derived from an EMBL/GenBank/DDBJ whole genome shotgun (WGS) entry which is preliminary data.</text>
</comment>
<protein>
    <submittedName>
        <fullName evidence="1">Uncharacterized protein</fullName>
    </submittedName>
</protein>
<accession>A0A9P6EL26</accession>
<dbReference type="EMBL" id="MU157838">
    <property type="protein sequence ID" value="KAF9530818.1"/>
    <property type="molecule type" value="Genomic_DNA"/>
</dbReference>